<evidence type="ECO:0000313" key="1">
    <source>
        <dbReference type="EMBL" id="SMR92154.1"/>
    </source>
</evidence>
<proteinExistence type="predicted"/>
<keyword evidence="2" id="KW-1185">Reference proteome</keyword>
<comment type="caution">
    <text evidence="1">The sequence shown here is derived from an EMBL/GenBank/DDBJ whole genome shotgun (WGS) entry which is preliminary data.</text>
</comment>
<protein>
    <submittedName>
        <fullName evidence="1">Uncharacterized protein</fullName>
    </submittedName>
</protein>
<accession>A0ABY1S6M6</accession>
<dbReference type="EMBL" id="FXXC01000001">
    <property type="protein sequence ID" value="SMR92154.1"/>
    <property type="molecule type" value="Genomic_DNA"/>
</dbReference>
<reference evidence="1 2" key="1">
    <citation type="submission" date="2017-05" db="EMBL/GenBank/DDBJ databases">
        <authorList>
            <person name="Varghese N."/>
            <person name="Submissions S."/>
        </authorList>
    </citation>
    <scope>NUCLEOTIDE SEQUENCE [LARGE SCALE GENOMIC DNA]</scope>
    <source>
        <strain evidence="1 2">MACB1020</strain>
    </source>
</reference>
<name>A0ABY1S6M6_CALBS</name>
<organism evidence="1 2">
    <name type="scientific">Caldicellulosiruptor bescii</name>
    <name type="common">Anaerocellum thermophilum</name>
    <dbReference type="NCBI Taxonomy" id="31899"/>
    <lineage>
        <taxon>Bacteria</taxon>
        <taxon>Bacillati</taxon>
        <taxon>Bacillota</taxon>
        <taxon>Bacillota incertae sedis</taxon>
        <taxon>Caldicellulosiruptorales</taxon>
        <taxon>Caldicellulosiruptoraceae</taxon>
        <taxon>Caldicellulosiruptor</taxon>
    </lineage>
</organism>
<sequence length="85" mass="9759">MRARADTFAIFVLRHRASPFKAQRAIFTLTFAFGFKRFIELFADRDTISSDITILGSEVGIVFLEALVFRGITILEKLKEFIKVE</sequence>
<dbReference type="Proteomes" id="UP000196803">
    <property type="component" value="Unassembled WGS sequence"/>
</dbReference>
<evidence type="ECO:0000313" key="2">
    <source>
        <dbReference type="Proteomes" id="UP000196803"/>
    </source>
</evidence>
<gene>
    <name evidence="1" type="ORF">SAMN05216240_0850</name>
</gene>